<dbReference type="Proteomes" id="UP001149813">
    <property type="component" value="Unassembled WGS sequence"/>
</dbReference>
<feature type="region of interest" description="Disordered" evidence="1">
    <location>
        <begin position="741"/>
        <end position="809"/>
    </location>
</feature>
<dbReference type="OrthoDB" id="5557898at2759"/>
<dbReference type="EMBL" id="JANBOJ010000032">
    <property type="protein sequence ID" value="KAJ1724422.1"/>
    <property type="molecule type" value="Genomic_DNA"/>
</dbReference>
<protein>
    <submittedName>
        <fullName evidence="2">Uncharacterized protein</fullName>
    </submittedName>
</protein>
<comment type="caution">
    <text evidence="2">The sequence shown here is derived from an EMBL/GenBank/DDBJ whole genome shotgun (WGS) entry which is preliminary data.</text>
</comment>
<feature type="compositionally biased region" description="Basic and acidic residues" evidence="1">
    <location>
        <begin position="438"/>
        <end position="454"/>
    </location>
</feature>
<evidence type="ECO:0000313" key="3">
    <source>
        <dbReference type="Proteomes" id="UP001149813"/>
    </source>
</evidence>
<feature type="compositionally biased region" description="Basic residues" evidence="1">
    <location>
        <begin position="763"/>
        <end position="780"/>
    </location>
</feature>
<evidence type="ECO:0000256" key="1">
    <source>
        <dbReference type="SAM" id="MobiDB-lite"/>
    </source>
</evidence>
<keyword evidence="3" id="KW-1185">Reference proteome</keyword>
<evidence type="ECO:0000313" key="2">
    <source>
        <dbReference type="EMBL" id="KAJ1724422.1"/>
    </source>
</evidence>
<reference evidence="2" key="1">
    <citation type="submission" date="2022-07" db="EMBL/GenBank/DDBJ databases">
        <title>Phylogenomic reconstructions and comparative analyses of Kickxellomycotina fungi.</title>
        <authorList>
            <person name="Reynolds N.K."/>
            <person name="Stajich J.E."/>
            <person name="Barry K."/>
            <person name="Grigoriev I.V."/>
            <person name="Crous P."/>
            <person name="Smith M.E."/>
        </authorList>
    </citation>
    <scope>NUCLEOTIDE SEQUENCE</scope>
    <source>
        <strain evidence="2">NBRC 32514</strain>
    </source>
</reference>
<sequence length="861" mass="95560">MVKKVRKNSTGEDGSVGPDNVPETSTERVVWTPEDTDNFHWVLSQYTRFEGDKIELNHRYLDNRDIDIAESFEDENIAAKKEGKPIKPHSECIALLEKANESNSGKNCRRVYELLIELQVAAGNKHVVRQINTKHINTRSRWSVPFQSLHEVGYLIKNQTLRGSKKEDSHRVFVPIPPRTNVERKNLAAIKALLKYATYKPTFWDEATQSIPSAGSASKNNSIPGTSSVHEDIPEPERWIRAMIKRHSKPMVDFMDKCVLNLANSYVQELKERGKRPADQESYTEDTPKPTLAVTIGHLVEEISALPKPISKKKSAAAKKTASTKKSKNSDEAIPTALTHPSEVFSQEDFTSLSFGNGEENRWLADYHLSNDDLSIAPRDDNEALQNPDSAYYSKTDNGPKHGYQQVYGGTDEYNYDEEIKRSQIKRSKSLMIPGLPLDHHDQYDHHDHHDQQEHNSLLFSQPVTSAAYNSQTDLSFNNPSNSFSGFSSTLLTGDNEGLTFKTKQDDEYFSQFINFDSGMNMPAASSNPAAVSAAAAAAAMQNTFYRDDGHVFTNPFANNQPIIDTMPQTDLLEAIVNLSVNSTTNTSVPQFNYFGEPYPQQSVSPSTDQMPIKMQRVSNDATHHNVPVRRHSQMSAFDCNLPHKFSSPTNQQPNPFLLGRTFSDEQAMPGSILNWPTDDTLVSANDPQNVFGTQQSAFTFQLPCSFSDEGTLPESFPRTPGMQSSLPFKTLQTSFSTSNLTQMPLSMDNGFSQNNAGSHSTSNHHGRPIAKSNAHRRASMRPAVSVPATGVANSESAKSGNSQNVSTVPLNNYGDGKSKMTTHLVMVNGVPSHIELVHDNGGVHPNPIILPISKVIKEAK</sequence>
<feature type="compositionally biased region" description="Polar residues" evidence="1">
    <location>
        <begin position="384"/>
        <end position="397"/>
    </location>
</feature>
<dbReference type="AlphaFoldDB" id="A0A9W8CV15"/>
<feature type="region of interest" description="Disordered" evidence="1">
    <location>
        <begin position="378"/>
        <end position="402"/>
    </location>
</feature>
<organism evidence="2 3">
    <name type="scientific">Coemansia erecta</name>
    <dbReference type="NCBI Taxonomy" id="147472"/>
    <lineage>
        <taxon>Eukaryota</taxon>
        <taxon>Fungi</taxon>
        <taxon>Fungi incertae sedis</taxon>
        <taxon>Zoopagomycota</taxon>
        <taxon>Kickxellomycotina</taxon>
        <taxon>Kickxellomycetes</taxon>
        <taxon>Kickxellales</taxon>
        <taxon>Kickxellaceae</taxon>
        <taxon>Coemansia</taxon>
    </lineage>
</organism>
<feature type="region of interest" description="Disordered" evidence="1">
    <location>
        <begin position="310"/>
        <end position="341"/>
    </location>
</feature>
<feature type="region of interest" description="Disordered" evidence="1">
    <location>
        <begin position="434"/>
        <end position="454"/>
    </location>
</feature>
<feature type="region of interest" description="Disordered" evidence="1">
    <location>
        <begin position="271"/>
        <end position="290"/>
    </location>
</feature>
<name>A0A9W8CV15_9FUNG</name>
<accession>A0A9W8CV15</accession>
<feature type="region of interest" description="Disordered" evidence="1">
    <location>
        <begin position="1"/>
        <end position="25"/>
    </location>
</feature>
<feature type="compositionally biased region" description="Polar residues" evidence="1">
    <location>
        <begin position="792"/>
        <end position="809"/>
    </location>
</feature>
<proteinExistence type="predicted"/>
<feature type="compositionally biased region" description="Polar residues" evidence="1">
    <location>
        <begin position="741"/>
        <end position="762"/>
    </location>
</feature>
<gene>
    <name evidence="2" type="ORF">LPJ53_001322</name>
</gene>
<feature type="compositionally biased region" description="Basic residues" evidence="1">
    <location>
        <begin position="310"/>
        <end position="327"/>
    </location>
</feature>